<evidence type="ECO:0000259" key="2">
    <source>
        <dbReference type="PROSITE" id="PS50042"/>
    </source>
</evidence>
<dbReference type="Proteomes" id="UP000332933">
    <property type="component" value="Unassembled WGS sequence"/>
</dbReference>
<evidence type="ECO:0000256" key="1">
    <source>
        <dbReference type="SAM" id="MobiDB-lite"/>
    </source>
</evidence>
<feature type="domain" description="Cyclic nucleotide-binding" evidence="2">
    <location>
        <begin position="604"/>
        <end position="701"/>
    </location>
</feature>
<organism evidence="4 5">
    <name type="scientific">Aphanomyces stellatus</name>
    <dbReference type="NCBI Taxonomy" id="120398"/>
    <lineage>
        <taxon>Eukaryota</taxon>
        <taxon>Sar</taxon>
        <taxon>Stramenopiles</taxon>
        <taxon>Oomycota</taxon>
        <taxon>Saprolegniomycetes</taxon>
        <taxon>Saprolegniales</taxon>
        <taxon>Verrucalvaceae</taxon>
        <taxon>Aphanomyces</taxon>
    </lineage>
</organism>
<reference evidence="4 5" key="1">
    <citation type="submission" date="2019-03" db="EMBL/GenBank/DDBJ databases">
        <authorList>
            <person name="Gaulin E."/>
            <person name="Dumas B."/>
        </authorList>
    </citation>
    <scope>NUCLEOTIDE SEQUENCE [LARGE SCALE GENOMIC DNA]</scope>
    <source>
        <strain evidence="4">CBS 568.67</strain>
    </source>
</reference>
<accession>A0A485KJR1</accession>
<dbReference type="InterPro" id="IPR014710">
    <property type="entry name" value="RmlC-like_jellyroll"/>
</dbReference>
<feature type="compositionally biased region" description="Acidic residues" evidence="1">
    <location>
        <begin position="205"/>
        <end position="222"/>
    </location>
</feature>
<dbReference type="Pfam" id="PF00027">
    <property type="entry name" value="cNMP_binding"/>
    <property type="match status" value="3"/>
</dbReference>
<feature type="domain" description="Cyclic nucleotide-binding" evidence="2">
    <location>
        <begin position="301"/>
        <end position="407"/>
    </location>
</feature>
<name>A0A485KJR1_9STRA</name>
<dbReference type="PRINTS" id="PR00103">
    <property type="entry name" value="CAMPKINASE"/>
</dbReference>
<feature type="compositionally biased region" description="Polar residues" evidence="1">
    <location>
        <begin position="947"/>
        <end position="960"/>
    </location>
</feature>
<dbReference type="EMBL" id="VJMH01005095">
    <property type="protein sequence ID" value="KAF0701253.1"/>
    <property type="molecule type" value="Genomic_DNA"/>
</dbReference>
<dbReference type="PANTHER" id="PTHR23011">
    <property type="entry name" value="CYCLIC NUCLEOTIDE-BINDING DOMAIN CONTAINING PROTEIN"/>
    <property type="match status" value="1"/>
</dbReference>
<evidence type="ECO:0000313" key="5">
    <source>
        <dbReference type="Proteomes" id="UP000332933"/>
    </source>
</evidence>
<dbReference type="EMBL" id="CAADRA010005116">
    <property type="protein sequence ID" value="VFT85134.1"/>
    <property type="molecule type" value="Genomic_DNA"/>
</dbReference>
<protein>
    <submittedName>
        <fullName evidence="4">Aste57867_8247 protein</fullName>
    </submittedName>
</protein>
<gene>
    <name evidence="4" type="primary">Aste57867_8247</name>
    <name evidence="3" type="ORF">As57867_008216</name>
    <name evidence="4" type="ORF">ASTE57867_8247</name>
</gene>
<feature type="region of interest" description="Disordered" evidence="1">
    <location>
        <begin position="126"/>
        <end position="153"/>
    </location>
</feature>
<dbReference type="PROSITE" id="PS00889">
    <property type="entry name" value="CNMP_BINDING_2"/>
    <property type="match status" value="1"/>
</dbReference>
<reference evidence="3" key="2">
    <citation type="submission" date="2019-06" db="EMBL/GenBank/DDBJ databases">
        <title>Genomics analysis of Aphanomyces spp. identifies a new class of oomycete effector associated with host adaptation.</title>
        <authorList>
            <person name="Gaulin E."/>
        </authorList>
    </citation>
    <scope>NUCLEOTIDE SEQUENCE</scope>
    <source>
        <strain evidence="3">CBS 578.67</strain>
    </source>
</reference>
<dbReference type="Gene3D" id="2.60.120.10">
    <property type="entry name" value="Jelly Rolls"/>
    <property type="match status" value="3"/>
</dbReference>
<sequence length="1361" mass="152073">MASTPRKSKRPTLSVLAEDEEEESPNKLGSSTQGGATGKKRLQLTIKNVLLRAQAVKIFNDKSSASILPDTKQTPIKLAPIANAPSKPANPQPSAPPPLMLNHATSHSGNIWNNVVRKATLKTQQQCSTVVPEENNNESSTVANPTGAAPAKPSLRALLSSPKLKNYVDKAAQRHGSIKPSSGQSTTMRQWSHIIATAKHQNFSDENEPADDGDGDDDENNDENLAAERRKEAAHPDYGRNLILQESCRAAFTRDAENRSNADLQALKTWFQKTKLKTCTDFESLQAVEVHLRVNTLCIRMKLQSYYANEVVFKQGDEGDALYIVFSGSINTSIQVIIHGHFTGKVDVRVNQKVMGENVEVVVCEIGKGEFFGERSLLNNEPRAATVVTKTATELVSICRDDYNVMLKQDQQAFLQKNAANIGQRMSQIIMSNKDLYVKILRKKSSARSKADLVSLASYLQTLKFFRALPKTFVQELCTIIEMINVDANTTIFREGEIGRLFYVVMSGSVDVKINAVDKKGGPMQTKLVNLGEGSHFGDLALIKKDGLRSATVVSTEASELLIIAEKDYNSILKKLQKEDMQKRLQLLDRFPTFQAVEWTSELMEEMSYILVEQRHPAGTTIFKQGDKANHIFFLIRGEIIISRVVADPKSQREHAVVVERLGPFNVFGDDAATGRHFNDPVLRNETATANTPIEALILTKYDVFNRLSRSARETLRMHTRRHQQPVVVFDQLYKTMKWEEYKRKLIGREINLDRLNKVLPHGARLVQPAAVAKPDALVLEVRPKIDIWTRGADLSLQRGAKHASLIEGNDLLLLSPIKSHATRPAAMTLADYTLNYNPDITTQKRDELLEHVMSNHGATALKTLDEGNPLVYLDYLAPTNTNATSASMLSTFDDFMHPADAISENFIFSLPSPRKSPTKLPTKPKIAPKLKATVRRGSSRRVSGGFTTLPSASRAKTSNQDIPRIEHGFAVVNLASQELAPISPHPAFRVVGQFPTRDEAAAAARHIETYENNHAYRSYAFKPDHPVEFYVVETARHVLVPPSTACLHSEYYCNQKLHEYLHDHGNLAKLNVQPPHSGALFPCLRSTCMVGLAKGVAPKPSTPNTHVDLIATIMHDICGHAESMHFCHESTTPVDLNHTQHPKKNALHLQDIEHNHMSVDVKQTNNFAVVSTLLIGDGSEPSFCVFGCFHTEIDATEYAEKAFPKELSDQALLCVVPMYEWIYFEDASDWCLQMRKSQDRHHLAMHKKELHAITQQQPAATQAKPQEIPLWLQEQQQGQRLNQLICTHMGVKAAADKESEKELDEAYTQRAAHSLEQKLESLQEILSSRHQQVAYGSSLQKMQKVQRFGHIMKMRLQKPE</sequence>
<feature type="region of interest" description="Disordered" evidence="1">
    <location>
        <begin position="941"/>
        <end position="960"/>
    </location>
</feature>
<dbReference type="InterPro" id="IPR018488">
    <property type="entry name" value="cNMP-bd_CS"/>
</dbReference>
<feature type="region of interest" description="Disordered" evidence="1">
    <location>
        <begin position="1"/>
        <end position="40"/>
    </location>
</feature>
<dbReference type="CDD" id="cd00038">
    <property type="entry name" value="CAP_ED"/>
    <property type="match status" value="3"/>
</dbReference>
<dbReference type="OrthoDB" id="417078at2759"/>
<dbReference type="InterPro" id="IPR018490">
    <property type="entry name" value="cNMP-bd_dom_sf"/>
</dbReference>
<evidence type="ECO:0000313" key="3">
    <source>
        <dbReference type="EMBL" id="KAF0701253.1"/>
    </source>
</evidence>
<feature type="domain" description="Cyclic nucleotide-binding" evidence="2">
    <location>
        <begin position="465"/>
        <end position="573"/>
    </location>
</feature>
<evidence type="ECO:0000313" key="4">
    <source>
        <dbReference type="EMBL" id="VFT85134.1"/>
    </source>
</evidence>
<feature type="compositionally biased region" description="Basic residues" evidence="1">
    <location>
        <begin position="1"/>
        <end position="10"/>
    </location>
</feature>
<keyword evidence="5" id="KW-1185">Reference proteome</keyword>
<dbReference type="PROSITE" id="PS50042">
    <property type="entry name" value="CNMP_BINDING_3"/>
    <property type="match status" value="3"/>
</dbReference>
<proteinExistence type="predicted"/>
<dbReference type="SUPFAM" id="SSF51206">
    <property type="entry name" value="cAMP-binding domain-like"/>
    <property type="match status" value="3"/>
</dbReference>
<feature type="region of interest" description="Disordered" evidence="1">
    <location>
        <begin position="198"/>
        <end position="222"/>
    </location>
</feature>
<dbReference type="PANTHER" id="PTHR23011:SF28">
    <property type="entry name" value="CYCLIC NUCLEOTIDE-BINDING DOMAIN CONTAINING PROTEIN"/>
    <property type="match status" value="1"/>
</dbReference>
<dbReference type="InterPro" id="IPR000595">
    <property type="entry name" value="cNMP-bd_dom"/>
</dbReference>
<dbReference type="SMART" id="SM00100">
    <property type="entry name" value="cNMP"/>
    <property type="match status" value="3"/>
</dbReference>